<sequence>MRTRSRRLTSFRAWHIRLLLLVVMLFELAVFPLASAKNSEMTSSGSSDELLSKAETEGTVRVIVGLQALGPPGPASRRQTSMQLAGAIDQAQDRLLDTLDDPEASASARKFDTIPFVALKADAATIRELRADPQVISLQEDVKVYPSLADSIPLVRADAAWNEGYTGQGQAVAILDTGVDYAHPFLAAKLISEACYSNFYGDGVSLCPGLPTETSTGAGLNCDMSISSCSHGTHVAGIAMGNGVNSGVAKGSGLISIQVFTKYYGAYNCDPNPSPCLIAWTSDIFLGLQRVLTLHEAGMPIAAVNMSLGGGNYSDYCDASQSAVKAVIDLLRAHGIATVVAAGNHDPARSAEFWGTISFPACVSAAIGVGASDDADVIQDFSNMSAMVDLLAPGLGIISSVPGNGWEAKSGTSMATPHVAGVFAVLKSKNPDATVDELEQLLKSTGPLLSKTQNAVTITKPRIDVAAALDQIPDLLYVDVSTDHPGLFVRDADLITLTATFSGGSAIDEASPPAISIGDAVSGALMTRQSNLVWTYIWNVPPGHDHEELVSIEAVDTRGSPVTTTTGQTSFIIDNVSPVAPSSVVITPQSGTVVANTLNSTNTYLTASAAIGAGQAAGGRAELLVVDSVMASDANILAGDTSVAFSTSDGTPLASELQSLIPAGGAVSVRLYDAAGNSSDSVAGNPALTVDYGLPVISVHSTVTVEAASAAGAIAAYTAPNASDTVDGTTTTACLPVSGSLFALGSTIVTCSKTDAAGNPAVPATFTVHVHDTTAPVIAAHGTTVAEAFSVAGAVVTYTPPASTDAVDGTIAAACLPASGSLFPLGNTTVTCSRTDPSGNSSLPRNFIVEVELNPLVHPSGTLVKLANDPTVWYLDGGQGHGFATETEFLSQGFAWNLIVIITPEEMDLYPVGSNIRIHSGTLIKESDHPLVYLVDGDTVHPFPSADIFLNLGYSWAAIRTTIAGETDWYTAGSLMAPSVTHYTSTKVKILDSAAVFLLQQAGDVMQRRWVASEGVYLSQGWQWPEIITISPNEMNGYAPGVNLFYQDGTLIQGAGDPTVYVMESQLKRPFPSAERFVQMGYQWSNIILIPADECQAIAPGTTV</sequence>
<feature type="active site" description="Charge relay system" evidence="6">
    <location>
        <position position="176"/>
    </location>
</feature>
<dbReference type="GO" id="GO:0004252">
    <property type="term" value="F:serine-type endopeptidase activity"/>
    <property type="evidence" value="ECO:0007669"/>
    <property type="project" value="UniProtKB-UniRule"/>
</dbReference>
<dbReference type="InterPro" id="IPR050131">
    <property type="entry name" value="Peptidase_S8_subtilisin-like"/>
</dbReference>
<dbReference type="InterPro" id="IPR000209">
    <property type="entry name" value="Peptidase_S8/S53_dom"/>
</dbReference>
<comment type="caution">
    <text evidence="9">The sequence shown here is derived from an EMBL/GenBank/DDBJ whole genome shotgun (WGS) entry which is preliminary data.</text>
</comment>
<comment type="similarity">
    <text evidence="1 6 7">Belongs to the peptidase S8 family.</text>
</comment>
<keyword evidence="5 6" id="KW-0720">Serine protease</keyword>
<dbReference type="STRING" id="1817892.AUK40_06380"/>
<keyword evidence="4 6" id="KW-0378">Hydrolase</keyword>
<dbReference type="Gene3D" id="3.40.50.200">
    <property type="entry name" value="Peptidase S8/S53 domain"/>
    <property type="match status" value="1"/>
</dbReference>
<evidence type="ECO:0000256" key="7">
    <source>
        <dbReference type="RuleBase" id="RU003355"/>
    </source>
</evidence>
<proteinExistence type="inferred from homology"/>
<feature type="active site" description="Charge relay system" evidence="6">
    <location>
        <position position="231"/>
    </location>
</feature>
<dbReference type="InterPro" id="IPR023828">
    <property type="entry name" value="Peptidase_S8_Ser-AS"/>
</dbReference>
<dbReference type="Pfam" id="PF02494">
    <property type="entry name" value="HYR"/>
    <property type="match status" value="2"/>
</dbReference>
<dbReference type="PANTHER" id="PTHR43806">
    <property type="entry name" value="PEPTIDASE S8"/>
    <property type="match status" value="1"/>
</dbReference>
<evidence type="ECO:0000256" key="2">
    <source>
        <dbReference type="ARBA" id="ARBA00022670"/>
    </source>
</evidence>
<dbReference type="InterPro" id="IPR036852">
    <property type="entry name" value="Peptidase_S8/S53_dom_sf"/>
</dbReference>
<accession>A0A1J5IKU4</accession>
<evidence type="ECO:0000256" key="4">
    <source>
        <dbReference type="ARBA" id="ARBA00022801"/>
    </source>
</evidence>
<dbReference type="PRINTS" id="PR00723">
    <property type="entry name" value="SUBTILISIN"/>
</dbReference>
<dbReference type="PANTHER" id="PTHR43806:SF11">
    <property type="entry name" value="CEREVISIN-RELATED"/>
    <property type="match status" value="1"/>
</dbReference>
<evidence type="ECO:0000313" key="9">
    <source>
        <dbReference type="EMBL" id="OIP95042.1"/>
    </source>
</evidence>
<dbReference type="InterPro" id="IPR015500">
    <property type="entry name" value="Peptidase_S8_subtilisin-rel"/>
</dbReference>
<keyword evidence="2 6" id="KW-0645">Protease</keyword>
<evidence type="ECO:0000256" key="3">
    <source>
        <dbReference type="ARBA" id="ARBA00022737"/>
    </source>
</evidence>
<protein>
    <recommendedName>
        <fullName evidence="8">HYR domain-containing protein</fullName>
    </recommendedName>
</protein>
<dbReference type="PROSITE" id="PS50825">
    <property type="entry name" value="HYR"/>
    <property type="match status" value="1"/>
</dbReference>
<dbReference type="Pfam" id="PF00082">
    <property type="entry name" value="Peptidase_S8"/>
    <property type="match status" value="1"/>
</dbReference>
<keyword evidence="3" id="KW-0677">Repeat</keyword>
<dbReference type="AlphaFoldDB" id="A0A1J5IKU4"/>
<evidence type="ECO:0000259" key="8">
    <source>
        <dbReference type="PROSITE" id="PS50825"/>
    </source>
</evidence>
<evidence type="ECO:0000256" key="5">
    <source>
        <dbReference type="ARBA" id="ARBA00022825"/>
    </source>
</evidence>
<dbReference type="InterPro" id="IPR003410">
    <property type="entry name" value="HYR_dom"/>
</dbReference>
<evidence type="ECO:0000313" key="10">
    <source>
        <dbReference type="Proteomes" id="UP000183245"/>
    </source>
</evidence>
<dbReference type="Proteomes" id="UP000183245">
    <property type="component" value="Unassembled WGS sequence"/>
</dbReference>
<feature type="domain" description="HYR" evidence="8">
    <location>
        <begin position="690"/>
        <end position="772"/>
    </location>
</feature>
<evidence type="ECO:0000256" key="6">
    <source>
        <dbReference type="PROSITE-ProRule" id="PRU01240"/>
    </source>
</evidence>
<dbReference type="PROSITE" id="PS00136">
    <property type="entry name" value="SUBTILASE_ASP"/>
    <property type="match status" value="1"/>
</dbReference>
<dbReference type="SUPFAM" id="SSF52743">
    <property type="entry name" value="Subtilisin-like"/>
    <property type="match status" value="1"/>
</dbReference>
<dbReference type="EMBL" id="MNZT01000118">
    <property type="protein sequence ID" value="OIP95042.1"/>
    <property type="molecule type" value="Genomic_DNA"/>
</dbReference>
<dbReference type="GO" id="GO:0006508">
    <property type="term" value="P:proteolysis"/>
    <property type="evidence" value="ECO:0007669"/>
    <property type="project" value="UniProtKB-KW"/>
</dbReference>
<dbReference type="InterPro" id="IPR023827">
    <property type="entry name" value="Peptidase_S8_Asp-AS"/>
</dbReference>
<reference evidence="9 10" key="1">
    <citation type="journal article" date="2016" name="Environ. Microbiol.">
        <title>Genomic resolution of a cold subsurface aquifer community provides metabolic insights for novel microbes adapted to high CO concentrations.</title>
        <authorList>
            <person name="Probst A.J."/>
            <person name="Castelle C.J."/>
            <person name="Singh A."/>
            <person name="Brown C.T."/>
            <person name="Anantharaman K."/>
            <person name="Sharon I."/>
            <person name="Hug L.A."/>
            <person name="Burstein D."/>
            <person name="Emerson J.B."/>
            <person name="Thomas B.C."/>
            <person name="Banfield J.F."/>
        </authorList>
    </citation>
    <scope>NUCLEOTIDE SEQUENCE [LARGE SCALE GENOMIC DNA]</scope>
    <source>
        <strain evidence="9">CG2_30_54_11</strain>
    </source>
</reference>
<gene>
    <name evidence="9" type="ORF">AUK40_06380</name>
</gene>
<evidence type="ECO:0000256" key="1">
    <source>
        <dbReference type="ARBA" id="ARBA00011073"/>
    </source>
</evidence>
<dbReference type="PROSITE" id="PS51892">
    <property type="entry name" value="SUBTILASE"/>
    <property type="match status" value="1"/>
</dbReference>
<organism evidence="9 10">
    <name type="scientific">Candidatus Wirthbacteria bacterium CG2_30_54_11</name>
    <dbReference type="NCBI Taxonomy" id="1817892"/>
    <lineage>
        <taxon>Bacteria</taxon>
        <taxon>Candidatus Wirthbacteria</taxon>
    </lineage>
</organism>
<name>A0A1J5IKU4_9BACT</name>
<feature type="active site" description="Charge relay system" evidence="6">
    <location>
        <position position="413"/>
    </location>
</feature>
<dbReference type="PROSITE" id="PS00138">
    <property type="entry name" value="SUBTILASE_SER"/>
    <property type="match status" value="1"/>
</dbReference>